<feature type="compositionally biased region" description="Basic residues" evidence="1">
    <location>
        <begin position="174"/>
        <end position="183"/>
    </location>
</feature>
<comment type="caution">
    <text evidence="2">The sequence shown here is derived from an EMBL/GenBank/DDBJ whole genome shotgun (WGS) entry which is preliminary data.</text>
</comment>
<dbReference type="AlphaFoldDB" id="A0A834MD85"/>
<evidence type="ECO:0000313" key="3">
    <source>
        <dbReference type="Proteomes" id="UP000625711"/>
    </source>
</evidence>
<proteinExistence type="predicted"/>
<accession>A0A834MD85</accession>
<feature type="region of interest" description="Disordered" evidence="1">
    <location>
        <begin position="342"/>
        <end position="376"/>
    </location>
</feature>
<feature type="compositionally biased region" description="Low complexity" evidence="1">
    <location>
        <begin position="161"/>
        <end position="173"/>
    </location>
</feature>
<dbReference type="EMBL" id="JAACXV010013265">
    <property type="protein sequence ID" value="KAF7273869.1"/>
    <property type="molecule type" value="Genomic_DNA"/>
</dbReference>
<sequence>MISNLLYTIGDSEPTDEINKTQKKASDVAQRENNDHSIKPPLEGVTTKIFDYFKNAGTSWITLIKDDHLADDEDAPLADDDKAALADERSLPLADEEILPYLKSRARRSLKAVRGPIEMEVKKKLRKRGRPKKSDRSKDGFDDEYDEEEYERKKKTNPRRLAAMKQKKLAAAVRKPKAKKPKPRPFSPKPDEKAFQKVEEKLAKETGILEDADTLTAMQHQELARRAEEDAGPPWLTDEGERIINERELFETIGEEEFQAQLDTLDYNVPEIEEEEPELRTIYRKYTDNRKLVDPERLPPDPDKYLMSDNSDLDEKVTEENRLEYEEMTKPMVFEDELLATEEPREQFRSTGREDNTRLLKPFLSPEGCMVGADPPTLEEYDELINDPAMKNIDEELENFKNMDIADGGASTLPAIPSENK</sequence>
<name>A0A834MD85_RHYFE</name>
<organism evidence="2 3">
    <name type="scientific">Rhynchophorus ferrugineus</name>
    <name type="common">Red palm weevil</name>
    <name type="synonym">Curculio ferrugineus</name>
    <dbReference type="NCBI Taxonomy" id="354439"/>
    <lineage>
        <taxon>Eukaryota</taxon>
        <taxon>Metazoa</taxon>
        <taxon>Ecdysozoa</taxon>
        <taxon>Arthropoda</taxon>
        <taxon>Hexapoda</taxon>
        <taxon>Insecta</taxon>
        <taxon>Pterygota</taxon>
        <taxon>Neoptera</taxon>
        <taxon>Endopterygota</taxon>
        <taxon>Coleoptera</taxon>
        <taxon>Polyphaga</taxon>
        <taxon>Cucujiformia</taxon>
        <taxon>Curculionidae</taxon>
        <taxon>Dryophthorinae</taxon>
        <taxon>Rhynchophorus</taxon>
    </lineage>
</organism>
<feature type="region of interest" description="Disordered" evidence="1">
    <location>
        <begin position="292"/>
        <end position="314"/>
    </location>
</feature>
<feature type="compositionally biased region" description="Basic and acidic residues" evidence="1">
    <location>
        <begin position="342"/>
        <end position="358"/>
    </location>
</feature>
<gene>
    <name evidence="2" type="ORF">GWI33_013446</name>
</gene>
<dbReference type="Proteomes" id="UP000625711">
    <property type="component" value="Unassembled WGS sequence"/>
</dbReference>
<feature type="region of interest" description="Disordered" evidence="1">
    <location>
        <begin position="16"/>
        <end position="39"/>
    </location>
</feature>
<feature type="region of interest" description="Disordered" evidence="1">
    <location>
        <begin position="122"/>
        <end position="195"/>
    </location>
</feature>
<reference evidence="2" key="1">
    <citation type="submission" date="2020-08" db="EMBL/GenBank/DDBJ databases">
        <title>Genome sequencing and assembly of the red palm weevil Rhynchophorus ferrugineus.</title>
        <authorList>
            <person name="Dias G.B."/>
            <person name="Bergman C.M."/>
            <person name="Manee M."/>
        </authorList>
    </citation>
    <scope>NUCLEOTIDE SEQUENCE</scope>
    <source>
        <strain evidence="2">AA-2017</strain>
        <tissue evidence="2">Whole larva</tissue>
    </source>
</reference>
<protein>
    <submittedName>
        <fullName evidence="2">Uncharacterized protein</fullName>
    </submittedName>
</protein>
<feature type="compositionally biased region" description="Basic and acidic residues" evidence="1">
    <location>
        <begin position="17"/>
        <end position="38"/>
    </location>
</feature>
<feature type="compositionally biased region" description="Basic and acidic residues" evidence="1">
    <location>
        <begin position="292"/>
        <end position="306"/>
    </location>
</feature>
<evidence type="ECO:0000256" key="1">
    <source>
        <dbReference type="SAM" id="MobiDB-lite"/>
    </source>
</evidence>
<evidence type="ECO:0000313" key="2">
    <source>
        <dbReference type="EMBL" id="KAF7273869.1"/>
    </source>
</evidence>
<keyword evidence="3" id="KW-1185">Reference proteome</keyword>
<feature type="region of interest" description="Disordered" evidence="1">
    <location>
        <begin position="223"/>
        <end position="242"/>
    </location>
</feature>